<dbReference type="EMBL" id="CP071504">
    <property type="protein sequence ID" value="QSX29594.1"/>
    <property type="molecule type" value="Genomic_DNA"/>
</dbReference>
<organism evidence="2 3">
    <name type="scientific">Shewanella cyperi</name>
    <dbReference type="NCBI Taxonomy" id="2814292"/>
    <lineage>
        <taxon>Bacteria</taxon>
        <taxon>Pseudomonadati</taxon>
        <taxon>Pseudomonadota</taxon>
        <taxon>Gammaproteobacteria</taxon>
        <taxon>Alteromonadales</taxon>
        <taxon>Shewanellaceae</taxon>
        <taxon>Shewanella</taxon>
    </lineage>
</organism>
<protein>
    <submittedName>
        <fullName evidence="2">DUF3016 domain-containing protein</fullName>
    </submittedName>
</protein>
<evidence type="ECO:0000313" key="3">
    <source>
        <dbReference type="Proteomes" id="UP000663281"/>
    </source>
</evidence>
<gene>
    <name evidence="2" type="ORF">JYB88_15555</name>
</gene>
<keyword evidence="1" id="KW-0732">Signal</keyword>
<feature type="signal peptide" evidence="1">
    <location>
        <begin position="1"/>
        <end position="19"/>
    </location>
</feature>
<keyword evidence="3" id="KW-1185">Reference proteome</keyword>
<dbReference type="InterPro" id="IPR021557">
    <property type="entry name" value="DUF3016"/>
</dbReference>
<feature type="chain" id="PRO_5037929839" evidence="1">
    <location>
        <begin position="20"/>
        <end position="174"/>
    </location>
</feature>
<dbReference type="KEGG" id="scyp:JYB88_15555"/>
<proteinExistence type="predicted"/>
<reference evidence="2 3" key="1">
    <citation type="submission" date="2021-03" db="EMBL/GenBank/DDBJ databases">
        <title>Novel species identification of genus Shewanella.</title>
        <authorList>
            <person name="Liu G."/>
            <person name="Zhang Q."/>
        </authorList>
    </citation>
    <scope>NUCLEOTIDE SEQUENCE [LARGE SCALE GENOMIC DNA]</scope>
    <source>
        <strain evidence="2 3">FJAT-53726</strain>
    </source>
</reference>
<sequence length="174" mass="20038">MRKLMTLVAGCMLAGAAVAADEAMENPVTEQGMVKITWQEPKKFRDIESSGELQSRFEQRLFETLTKELDKSAQKRFKPEQKLELTVTDVDMAGDMRPTFGATTTDLRIVKEVYPPRISFSYRLLDKDQVIAAGDEKLTNMNFMNDIRNYNDRPFMHEVRLLTQWVSKDLVLPE</sequence>
<evidence type="ECO:0000313" key="2">
    <source>
        <dbReference type="EMBL" id="QSX29594.1"/>
    </source>
</evidence>
<dbReference type="AlphaFoldDB" id="A0A974XJS8"/>
<dbReference type="RefSeq" id="WP_207320942.1">
    <property type="nucleotide sequence ID" value="NZ_CP071501.1"/>
</dbReference>
<dbReference type="Pfam" id="PF11454">
    <property type="entry name" value="DUF3016"/>
    <property type="match status" value="1"/>
</dbReference>
<name>A0A974XJS8_9GAMM</name>
<dbReference type="Proteomes" id="UP000663281">
    <property type="component" value="Chromosome"/>
</dbReference>
<evidence type="ECO:0000256" key="1">
    <source>
        <dbReference type="SAM" id="SignalP"/>
    </source>
</evidence>
<accession>A0A974XJS8</accession>